<dbReference type="InterPro" id="IPR036470">
    <property type="entry name" value="Elicitin_sf"/>
</dbReference>
<gene>
    <name evidence="9" type="ORF">BBP00_00001921</name>
</gene>
<dbReference type="Proteomes" id="UP000277300">
    <property type="component" value="Unassembled WGS sequence"/>
</dbReference>
<evidence type="ECO:0000256" key="2">
    <source>
        <dbReference type="ARBA" id="ARBA00009544"/>
    </source>
</evidence>
<feature type="chain" id="PRO_5017785866" description="Elicitin" evidence="8">
    <location>
        <begin position="24"/>
        <end position="155"/>
    </location>
</feature>
<sequence length="155" mass="15650">MSNIIALAFTFATVCLLVAQTTAVGICQKAELGSLLTNKNTTLCASTSGVVFAELKGAPSDDQLTDICKTDSCLSLMAAILAINPEDCTLPLNENLQLMSELVDPVVTHCTTMGIEINGSSLVGSGSSLVGSGSEANVGDDSQASGSGSSGVFAL</sequence>
<dbReference type="OrthoDB" id="124355at2759"/>
<dbReference type="InterPro" id="IPR002200">
    <property type="entry name" value="Elicitin"/>
</dbReference>
<name>A0A3F2S095_9STRA</name>
<protein>
    <recommendedName>
        <fullName evidence="6">Elicitin</fullName>
    </recommendedName>
</protein>
<keyword evidence="5 6" id="KW-1015">Disulfide bond</keyword>
<evidence type="ECO:0000256" key="8">
    <source>
        <dbReference type="SAM" id="SignalP"/>
    </source>
</evidence>
<keyword evidence="4 6" id="KW-0928">Hypersensitive response elicitation</keyword>
<keyword evidence="3 6" id="KW-0964">Secreted</keyword>
<feature type="compositionally biased region" description="Low complexity" evidence="7">
    <location>
        <begin position="145"/>
        <end position="155"/>
    </location>
</feature>
<comment type="function">
    <text evidence="6">Induces local and distal defense responses (incompatible hypersensitive reaction) in plants from the solanaceae and cruciferae families. Elicits leaf necrosis and causes the accumulation of pathogenesis-related proteins. Might interact with the lipidic molecules of the plasma membrane.</text>
</comment>
<dbReference type="GO" id="GO:0052040">
    <property type="term" value="P:symbiont-mediated perturbation of host programmed cell death"/>
    <property type="evidence" value="ECO:0007669"/>
    <property type="project" value="UniProtKB-UniRule"/>
</dbReference>
<reference evidence="9 10" key="1">
    <citation type="submission" date="2018-07" db="EMBL/GenBank/DDBJ databases">
        <title>Genome sequencing of oomycete isolates from Chile give support for New Zealand origin for Phytophthora kernoviae and make available the first Nothophytophthora sp. genome.</title>
        <authorList>
            <person name="Studholme D.J."/>
            <person name="Sanfuentes E."/>
            <person name="Panda P."/>
            <person name="Hill R."/>
            <person name="Sambles C."/>
            <person name="Grant M."/>
            <person name="Williams N.M."/>
            <person name="Mcdougal R.L."/>
        </authorList>
    </citation>
    <scope>NUCLEOTIDE SEQUENCE [LARGE SCALE GENOMIC DNA]</scope>
    <source>
        <strain evidence="9">Chile6</strain>
    </source>
</reference>
<evidence type="ECO:0000313" key="9">
    <source>
        <dbReference type="EMBL" id="RLN66911.1"/>
    </source>
</evidence>
<dbReference type="Gene3D" id="1.10.239.10">
    <property type="entry name" value="Elicitin domain"/>
    <property type="match status" value="1"/>
</dbReference>
<dbReference type="GO" id="GO:0005576">
    <property type="term" value="C:extracellular region"/>
    <property type="evidence" value="ECO:0007669"/>
    <property type="project" value="UniProtKB-SubCell"/>
</dbReference>
<feature type="region of interest" description="Disordered" evidence="7">
    <location>
        <begin position="133"/>
        <end position="155"/>
    </location>
</feature>
<comment type="similarity">
    <text evidence="2 6">Belongs to the elicitin family.</text>
</comment>
<proteinExistence type="inferred from homology"/>
<dbReference type="Pfam" id="PF00964">
    <property type="entry name" value="Elicitin"/>
    <property type="match status" value="1"/>
</dbReference>
<dbReference type="SUPFAM" id="SSF48647">
    <property type="entry name" value="Fungal elicitin"/>
    <property type="match status" value="1"/>
</dbReference>
<accession>A0A3F2S095</accession>
<organism evidence="9 10">
    <name type="scientific">Phytophthora kernoviae</name>
    <dbReference type="NCBI Taxonomy" id="325452"/>
    <lineage>
        <taxon>Eukaryota</taxon>
        <taxon>Sar</taxon>
        <taxon>Stramenopiles</taxon>
        <taxon>Oomycota</taxon>
        <taxon>Peronosporomycetes</taxon>
        <taxon>Peronosporales</taxon>
        <taxon>Peronosporaceae</taxon>
        <taxon>Phytophthora</taxon>
    </lineage>
</organism>
<evidence type="ECO:0000313" key="10">
    <source>
        <dbReference type="Proteomes" id="UP000277300"/>
    </source>
</evidence>
<dbReference type="EMBL" id="MBDO02000030">
    <property type="protein sequence ID" value="RLN66911.1"/>
    <property type="molecule type" value="Genomic_DNA"/>
</dbReference>
<evidence type="ECO:0000256" key="5">
    <source>
        <dbReference type="ARBA" id="ARBA00023157"/>
    </source>
</evidence>
<feature type="signal peptide" evidence="8">
    <location>
        <begin position="1"/>
        <end position="23"/>
    </location>
</feature>
<evidence type="ECO:0000256" key="6">
    <source>
        <dbReference type="RuleBase" id="RU368111"/>
    </source>
</evidence>
<evidence type="ECO:0000256" key="3">
    <source>
        <dbReference type="ARBA" id="ARBA00022525"/>
    </source>
</evidence>
<dbReference type="AlphaFoldDB" id="A0A3F2S095"/>
<evidence type="ECO:0000256" key="7">
    <source>
        <dbReference type="SAM" id="MobiDB-lite"/>
    </source>
</evidence>
<comment type="subcellular location">
    <subcellularLocation>
        <location evidence="1 6">Secreted</location>
    </subcellularLocation>
</comment>
<dbReference type="SMART" id="SM01187">
    <property type="entry name" value="Elicitin"/>
    <property type="match status" value="1"/>
</dbReference>
<comment type="caution">
    <text evidence="9">The sequence shown here is derived from an EMBL/GenBank/DDBJ whole genome shotgun (WGS) entry which is preliminary data.</text>
</comment>
<evidence type="ECO:0000256" key="4">
    <source>
        <dbReference type="ARBA" id="ARBA00022978"/>
    </source>
</evidence>
<keyword evidence="8" id="KW-0732">Signal</keyword>
<evidence type="ECO:0000256" key="1">
    <source>
        <dbReference type="ARBA" id="ARBA00004613"/>
    </source>
</evidence>